<evidence type="ECO:0000256" key="1">
    <source>
        <dbReference type="ARBA" id="ARBA00009437"/>
    </source>
</evidence>
<dbReference type="PROSITE" id="PS50931">
    <property type="entry name" value="HTH_LYSR"/>
    <property type="match status" value="1"/>
</dbReference>
<dbReference type="CDD" id="cd08414">
    <property type="entry name" value="PBP2_LTTR_aromatics_like"/>
    <property type="match status" value="1"/>
</dbReference>
<dbReference type="GO" id="GO:0003677">
    <property type="term" value="F:DNA binding"/>
    <property type="evidence" value="ECO:0007669"/>
    <property type="project" value="UniProtKB-KW"/>
</dbReference>
<accession>A0A387FXA4</accession>
<gene>
    <name evidence="9" type="ORF">CCGE525_23650</name>
</gene>
<dbReference type="SUPFAM" id="SSF53850">
    <property type="entry name" value="Periplasmic binding protein-like II"/>
    <property type="match status" value="1"/>
</dbReference>
<evidence type="ECO:0000256" key="7">
    <source>
        <dbReference type="ARBA" id="ARBA00083243"/>
    </source>
</evidence>
<dbReference type="Pfam" id="PF00126">
    <property type="entry name" value="HTH_1"/>
    <property type="match status" value="1"/>
</dbReference>
<geneLocation type="plasmid" evidence="10">
    <name>prccge525c</name>
</geneLocation>
<dbReference type="Pfam" id="PF03466">
    <property type="entry name" value="LysR_substrate"/>
    <property type="match status" value="1"/>
</dbReference>
<keyword evidence="4" id="KW-0804">Transcription</keyword>
<reference evidence="9 10" key="1">
    <citation type="submission" date="2018-10" db="EMBL/GenBank/DDBJ databases">
        <title>Rhizobium etli, R. leguminosarum and a new Rhizobium genospecies from Phaseolus dumosus.</title>
        <authorList>
            <person name="Ramirez-Puebla S.T."/>
            <person name="Rogel-Hernandez M.A."/>
            <person name="Guerrero G."/>
            <person name="Ormeno-Orrillo E."/>
            <person name="Martinez-Romero J.C."/>
            <person name="Negrete-Yankelevich S."/>
            <person name="Martinez-Romero E."/>
        </authorList>
    </citation>
    <scope>NUCLEOTIDE SEQUENCE [LARGE SCALE GENOMIC DNA]</scope>
    <source>
        <strain evidence="9 10">CCGE525</strain>
        <plasmid evidence="10">prccge525c</plasmid>
    </source>
</reference>
<dbReference type="Gene3D" id="1.10.10.10">
    <property type="entry name" value="Winged helix-like DNA-binding domain superfamily/Winged helix DNA-binding domain"/>
    <property type="match status" value="1"/>
</dbReference>
<dbReference type="InterPro" id="IPR000847">
    <property type="entry name" value="LysR_HTH_N"/>
</dbReference>
<organism evidence="9 10">
    <name type="scientific">Rhizobium jaguaris</name>
    <dbReference type="NCBI Taxonomy" id="1312183"/>
    <lineage>
        <taxon>Bacteria</taxon>
        <taxon>Pseudomonadati</taxon>
        <taxon>Pseudomonadota</taxon>
        <taxon>Alphaproteobacteria</taxon>
        <taxon>Hyphomicrobiales</taxon>
        <taxon>Rhizobiaceae</taxon>
        <taxon>Rhizobium/Agrobacterium group</taxon>
        <taxon>Rhizobium</taxon>
    </lineage>
</organism>
<evidence type="ECO:0000259" key="8">
    <source>
        <dbReference type="PROSITE" id="PS50931"/>
    </source>
</evidence>
<keyword evidence="10" id="KW-1185">Reference proteome</keyword>
<keyword evidence="9" id="KW-0614">Plasmid</keyword>
<evidence type="ECO:0000313" key="10">
    <source>
        <dbReference type="Proteomes" id="UP000282195"/>
    </source>
</evidence>
<name>A0A387FXA4_9HYPH</name>
<dbReference type="FunFam" id="1.10.10.10:FF:000001">
    <property type="entry name" value="LysR family transcriptional regulator"/>
    <property type="match status" value="1"/>
</dbReference>
<evidence type="ECO:0000256" key="2">
    <source>
        <dbReference type="ARBA" id="ARBA00023015"/>
    </source>
</evidence>
<dbReference type="GO" id="GO:0003700">
    <property type="term" value="F:DNA-binding transcription factor activity"/>
    <property type="evidence" value="ECO:0007669"/>
    <property type="project" value="InterPro"/>
</dbReference>
<dbReference type="KEGG" id="rjg:CCGE525_23650"/>
<keyword evidence="2" id="KW-0805">Transcription regulation</keyword>
<dbReference type="EMBL" id="CP032695">
    <property type="protein sequence ID" value="AYG61865.1"/>
    <property type="molecule type" value="Genomic_DNA"/>
</dbReference>
<dbReference type="PANTHER" id="PTHR30346">
    <property type="entry name" value="TRANSCRIPTIONAL DUAL REGULATOR HCAR-RELATED"/>
    <property type="match status" value="1"/>
</dbReference>
<evidence type="ECO:0000256" key="4">
    <source>
        <dbReference type="ARBA" id="ARBA00023163"/>
    </source>
</evidence>
<dbReference type="PRINTS" id="PR00039">
    <property type="entry name" value="HTHLYSR"/>
</dbReference>
<dbReference type="Proteomes" id="UP000282195">
    <property type="component" value="Plasmid pRCCGE525c"/>
</dbReference>
<sequence length="302" mass="33765">MELKRLRYFIAVAEELHFGRAAARLDMAQPPLSRQISQLEKEIGALLFDRSRSQIRLTQAGQLLLERTREVFANLDSIFSEVRRIGSGSEGRLRIAFVGSSTHGILPNLIKSYRSHYADVDLVLSAMNNAELKRALIQREIDIAIARPSIKDDEVKSEFLHQEPLILALPDNSPFNAQAVPKLADLSNETFILYPHNPRPSFADYVLKICDEAGLDAVRTVMAMDYQTAIGLVSVGVGVSLVPESVSTTQRAGVSYRKYSGPNPGTTLSVNYRLDNRSPQLRNFLDIARRYARASAIKRREP</sequence>
<dbReference type="RefSeq" id="WP_120706801.1">
    <property type="nucleotide sequence ID" value="NZ_CP032695.1"/>
</dbReference>
<feature type="domain" description="HTH lysR-type" evidence="8">
    <location>
        <begin position="1"/>
        <end position="58"/>
    </location>
</feature>
<comment type="similarity">
    <text evidence="1">Belongs to the LysR transcriptional regulatory family.</text>
</comment>
<dbReference type="InterPro" id="IPR005119">
    <property type="entry name" value="LysR_subst-bd"/>
</dbReference>
<dbReference type="Gene3D" id="3.40.190.10">
    <property type="entry name" value="Periplasmic binding protein-like II"/>
    <property type="match status" value="2"/>
</dbReference>
<dbReference type="OrthoDB" id="9811588at2"/>
<dbReference type="PANTHER" id="PTHR30346:SF28">
    <property type="entry name" value="HTH-TYPE TRANSCRIPTIONAL REGULATOR CYNR"/>
    <property type="match status" value="1"/>
</dbReference>
<dbReference type="InterPro" id="IPR036388">
    <property type="entry name" value="WH-like_DNA-bd_sf"/>
</dbReference>
<proteinExistence type="inferred from homology"/>
<comment type="function">
    <text evidence="5">Transcriptional regulator of the ttuABCDE tartrate utilization operon.</text>
</comment>
<evidence type="ECO:0000256" key="6">
    <source>
        <dbReference type="ARBA" id="ARBA00067332"/>
    </source>
</evidence>
<protein>
    <recommendedName>
        <fullName evidence="6">HTH-type transcriptional regulator TtuA</fullName>
    </recommendedName>
    <alternativeName>
        <fullName evidence="7">Tartrate utilization transcriptional regulator</fullName>
    </alternativeName>
</protein>
<dbReference type="SUPFAM" id="SSF46785">
    <property type="entry name" value="Winged helix' DNA-binding domain"/>
    <property type="match status" value="1"/>
</dbReference>
<dbReference type="InterPro" id="IPR036390">
    <property type="entry name" value="WH_DNA-bd_sf"/>
</dbReference>
<keyword evidence="3" id="KW-0238">DNA-binding</keyword>
<dbReference type="GO" id="GO:0032993">
    <property type="term" value="C:protein-DNA complex"/>
    <property type="evidence" value="ECO:0007669"/>
    <property type="project" value="TreeGrafter"/>
</dbReference>
<evidence type="ECO:0000256" key="3">
    <source>
        <dbReference type="ARBA" id="ARBA00023125"/>
    </source>
</evidence>
<evidence type="ECO:0000256" key="5">
    <source>
        <dbReference type="ARBA" id="ARBA00054626"/>
    </source>
</evidence>
<dbReference type="AlphaFoldDB" id="A0A387FXA4"/>
<evidence type="ECO:0000313" key="9">
    <source>
        <dbReference type="EMBL" id="AYG61865.1"/>
    </source>
</evidence>